<evidence type="ECO:0000259" key="2">
    <source>
        <dbReference type="Pfam" id="PF16043"/>
    </source>
</evidence>
<dbReference type="AlphaFoldDB" id="H2YWT8"/>
<keyword evidence="4" id="KW-1185">Reference proteome</keyword>
<organism evidence="3 4">
    <name type="scientific">Ciona savignyi</name>
    <name type="common">Pacific transparent sea squirt</name>
    <dbReference type="NCBI Taxonomy" id="51511"/>
    <lineage>
        <taxon>Eukaryota</taxon>
        <taxon>Metazoa</taxon>
        <taxon>Chordata</taxon>
        <taxon>Tunicata</taxon>
        <taxon>Ascidiacea</taxon>
        <taxon>Phlebobranchia</taxon>
        <taxon>Cionidae</taxon>
        <taxon>Ciona</taxon>
    </lineage>
</organism>
<reference evidence="4" key="1">
    <citation type="submission" date="2003-08" db="EMBL/GenBank/DDBJ databases">
        <authorList>
            <person name="Birren B."/>
            <person name="Nusbaum C."/>
            <person name="Abebe A."/>
            <person name="Abouelleil A."/>
            <person name="Adekoya E."/>
            <person name="Ait-zahra M."/>
            <person name="Allen N."/>
            <person name="Allen T."/>
            <person name="An P."/>
            <person name="Anderson M."/>
            <person name="Anderson S."/>
            <person name="Arachchi H."/>
            <person name="Armbruster J."/>
            <person name="Bachantsang P."/>
            <person name="Baldwin J."/>
            <person name="Barry A."/>
            <person name="Bayul T."/>
            <person name="Blitshsteyn B."/>
            <person name="Bloom T."/>
            <person name="Blye J."/>
            <person name="Boguslavskiy L."/>
            <person name="Borowsky M."/>
            <person name="Boukhgalter B."/>
            <person name="Brunache A."/>
            <person name="Butler J."/>
            <person name="Calixte N."/>
            <person name="Calvo S."/>
            <person name="Camarata J."/>
            <person name="Campo K."/>
            <person name="Chang J."/>
            <person name="Cheshatsang Y."/>
            <person name="Citroen M."/>
            <person name="Collymore A."/>
            <person name="Considine T."/>
            <person name="Cook A."/>
            <person name="Cooke P."/>
            <person name="Corum B."/>
            <person name="Cuomo C."/>
            <person name="David R."/>
            <person name="Dawoe T."/>
            <person name="Degray S."/>
            <person name="Dodge S."/>
            <person name="Dooley K."/>
            <person name="Dorje P."/>
            <person name="Dorjee K."/>
            <person name="Dorris L."/>
            <person name="Duffey N."/>
            <person name="Dupes A."/>
            <person name="Elkins T."/>
            <person name="Engels R."/>
            <person name="Erickson J."/>
            <person name="Farina A."/>
            <person name="Faro S."/>
            <person name="Ferreira P."/>
            <person name="Fischer H."/>
            <person name="Fitzgerald M."/>
            <person name="Foley K."/>
            <person name="Gage D."/>
            <person name="Galagan J."/>
            <person name="Gearin G."/>
            <person name="Gnerre S."/>
            <person name="Gnirke A."/>
            <person name="Goyette A."/>
            <person name="Graham J."/>
            <person name="Grandbois E."/>
            <person name="Gyaltsen K."/>
            <person name="Hafez N."/>
            <person name="Hagopian D."/>
            <person name="Hagos B."/>
            <person name="Hall J."/>
            <person name="Hatcher B."/>
            <person name="Heller A."/>
            <person name="Higgins H."/>
            <person name="Honan T."/>
            <person name="Horn A."/>
            <person name="Houde N."/>
            <person name="Hughes L."/>
            <person name="Hulme W."/>
            <person name="Husby E."/>
            <person name="Iliev I."/>
            <person name="Jaffe D."/>
            <person name="Jones C."/>
            <person name="Kamal M."/>
            <person name="Kamat A."/>
            <person name="Kamvysselis M."/>
            <person name="Karlsson E."/>
            <person name="Kells C."/>
            <person name="Kieu A."/>
            <person name="Kisner P."/>
            <person name="Kodira C."/>
            <person name="Kulbokas E."/>
            <person name="Labutti K."/>
            <person name="Lama D."/>
            <person name="Landers T."/>
            <person name="Leger J."/>
            <person name="Levine S."/>
            <person name="Lewis D."/>
            <person name="Lewis T."/>
            <person name="Lindblad-toh K."/>
            <person name="Liu X."/>
            <person name="Lokyitsang T."/>
            <person name="Lokyitsang Y."/>
            <person name="Lucien O."/>
            <person name="Lui A."/>
            <person name="Ma L.J."/>
            <person name="Mabbitt R."/>
            <person name="Macdonald J."/>
            <person name="Maclean C."/>
            <person name="Major J."/>
            <person name="Manning J."/>
            <person name="Marabella R."/>
            <person name="Maru K."/>
            <person name="Matthews C."/>
            <person name="Mauceli E."/>
            <person name="Mccarthy M."/>
            <person name="Mcdonough S."/>
            <person name="Mcghee T."/>
            <person name="Meldrim J."/>
            <person name="Meneus L."/>
            <person name="Mesirov J."/>
            <person name="Mihalev A."/>
            <person name="Mihova T."/>
            <person name="Mikkelsen T."/>
            <person name="Mlenga V."/>
            <person name="Moru K."/>
            <person name="Mozes J."/>
            <person name="Mulrain L."/>
            <person name="Munson G."/>
            <person name="Naylor J."/>
            <person name="Newes C."/>
            <person name="Nguyen C."/>
            <person name="Nguyen N."/>
            <person name="Nguyen T."/>
            <person name="Nicol R."/>
            <person name="Nielsen C."/>
            <person name="Nizzari M."/>
            <person name="Norbu C."/>
            <person name="Norbu N."/>
            <person name="O'donnell P."/>
            <person name="Okoawo O."/>
            <person name="O'leary S."/>
            <person name="Omotosho B."/>
            <person name="O'neill K."/>
            <person name="Osman S."/>
            <person name="Parker S."/>
            <person name="Perrin D."/>
            <person name="Phunkhang P."/>
            <person name="Piqani B."/>
            <person name="Purcell S."/>
            <person name="Rachupka T."/>
            <person name="Ramasamy U."/>
            <person name="Rameau R."/>
            <person name="Ray V."/>
            <person name="Raymond C."/>
            <person name="Retta R."/>
            <person name="Richardson S."/>
            <person name="Rise C."/>
            <person name="Rodriguez J."/>
            <person name="Rogers J."/>
            <person name="Rogov P."/>
            <person name="Rutman M."/>
            <person name="Schupbach R."/>
            <person name="Seaman C."/>
            <person name="Settipalli S."/>
            <person name="Sharpe T."/>
            <person name="Sheridan J."/>
            <person name="Sherpa N."/>
            <person name="Shi J."/>
            <person name="Smirnov S."/>
            <person name="Smith C."/>
            <person name="Sougnez C."/>
            <person name="Spencer B."/>
            <person name="Stalker J."/>
            <person name="Stange-thomann N."/>
            <person name="Stavropoulos S."/>
            <person name="Stetson K."/>
            <person name="Stone C."/>
            <person name="Stone S."/>
            <person name="Stubbs M."/>
            <person name="Talamas J."/>
            <person name="Tchuinga P."/>
            <person name="Tenzing P."/>
            <person name="Tesfaye S."/>
            <person name="Theodore J."/>
            <person name="Thoulutsang Y."/>
            <person name="Topham K."/>
            <person name="Towey S."/>
            <person name="Tsamla T."/>
            <person name="Tsomo N."/>
            <person name="Vallee D."/>
            <person name="Vassiliev H."/>
            <person name="Venkataraman V."/>
            <person name="Vinson J."/>
            <person name="Vo A."/>
            <person name="Wade C."/>
            <person name="Wang S."/>
            <person name="Wangchuk T."/>
            <person name="Wangdi T."/>
            <person name="Whittaker C."/>
            <person name="Wilkinson J."/>
            <person name="Wu Y."/>
            <person name="Wyman D."/>
            <person name="Yadav S."/>
            <person name="Yang S."/>
            <person name="Yang X."/>
            <person name="Yeager S."/>
            <person name="Yee E."/>
            <person name="Young G."/>
            <person name="Zainoun J."/>
            <person name="Zembeck L."/>
            <person name="Zimmer A."/>
            <person name="Zody M."/>
            <person name="Lander E."/>
        </authorList>
    </citation>
    <scope>NUCLEOTIDE SEQUENCE [LARGE SCALE GENOMIC DNA]</scope>
</reference>
<dbReference type="STRING" id="51511.ENSCSAVP00000009799"/>
<keyword evidence="1" id="KW-0175">Coiled coil</keyword>
<dbReference type="PANTHER" id="PTHR47080:SF2">
    <property type="entry name" value="GLUTAMINE-RICH PROTEIN 2"/>
    <property type="match status" value="1"/>
</dbReference>
<reference evidence="3" key="3">
    <citation type="submission" date="2025-09" db="UniProtKB">
        <authorList>
            <consortium name="Ensembl"/>
        </authorList>
    </citation>
    <scope>IDENTIFICATION</scope>
</reference>
<reference evidence="3" key="2">
    <citation type="submission" date="2025-08" db="UniProtKB">
        <authorList>
            <consortium name="Ensembl"/>
        </authorList>
    </citation>
    <scope>IDENTIFICATION</scope>
</reference>
<name>H2YWT8_CIOSA</name>
<dbReference type="OMA" id="MEETWNR"/>
<evidence type="ECO:0000313" key="4">
    <source>
        <dbReference type="Proteomes" id="UP000007875"/>
    </source>
</evidence>
<protein>
    <recommendedName>
        <fullName evidence="2">DUF4795 domain-containing protein</fullName>
    </recommendedName>
</protein>
<dbReference type="GeneTree" id="ENSGT00940000167057"/>
<dbReference type="eggNOG" id="ENOG502R9P3">
    <property type="taxonomic scope" value="Eukaryota"/>
</dbReference>
<accession>H2YWT8</accession>
<dbReference type="InParanoid" id="H2YWT8"/>
<feature type="domain" description="DUF4795" evidence="2">
    <location>
        <begin position="15"/>
        <end position="166"/>
    </location>
</feature>
<dbReference type="Pfam" id="PF16043">
    <property type="entry name" value="DUF4795"/>
    <property type="match status" value="1"/>
</dbReference>
<dbReference type="PANTHER" id="PTHR47080">
    <property type="entry name" value="CHROMOSOME 16 OPEN READING FRAME 96"/>
    <property type="match status" value="1"/>
</dbReference>
<dbReference type="Ensembl" id="ENSCSAVT00000009917.1">
    <property type="protein sequence ID" value="ENSCSAVP00000009799.1"/>
    <property type="gene ID" value="ENSCSAVG00000005751.1"/>
</dbReference>
<feature type="coiled-coil region" evidence="1">
    <location>
        <begin position="22"/>
        <end position="87"/>
    </location>
</feature>
<evidence type="ECO:0000256" key="1">
    <source>
        <dbReference type="SAM" id="Coils"/>
    </source>
</evidence>
<dbReference type="InterPro" id="IPR032013">
    <property type="entry name" value="DUF4795"/>
</dbReference>
<proteinExistence type="predicted"/>
<dbReference type="HOGENOM" id="CLU_1598209_0_0_1"/>
<sequence length="167" mass="19257">MMEIPVITPKRSTLKHQDATTITNIQNAMLNLQAEMEKLGRLVHSAIDEHAVKQKHIDSLYGYVEKLEEKKADKENVKMEIDVKADKRSLATKVSRSDFDTTTTEITRNLDEMLEKIIGQGNDWQRAMNKISSDVDGKLDRMELESLKQHLENRLKAMRKLLEQRPA</sequence>
<dbReference type="Proteomes" id="UP000007875">
    <property type="component" value="Unassembled WGS sequence"/>
</dbReference>
<evidence type="ECO:0000313" key="3">
    <source>
        <dbReference type="Ensembl" id="ENSCSAVP00000009799.1"/>
    </source>
</evidence>